<keyword evidence="4 7" id="KW-0067">ATP-binding</keyword>
<dbReference type="PROSITE" id="PS00211">
    <property type="entry name" value="ABC_TRANSPORTER_1"/>
    <property type="match status" value="1"/>
</dbReference>
<accession>A0A4Q8AB92</accession>
<dbReference type="PROSITE" id="PS50893">
    <property type="entry name" value="ABC_TRANSPORTER_2"/>
    <property type="match status" value="1"/>
</dbReference>
<dbReference type="Pfam" id="PF00005">
    <property type="entry name" value="ABC_tran"/>
    <property type="match status" value="1"/>
</dbReference>
<dbReference type="GO" id="GO:0005886">
    <property type="term" value="C:plasma membrane"/>
    <property type="evidence" value="ECO:0007669"/>
    <property type="project" value="UniProtKB-SubCell"/>
</dbReference>
<keyword evidence="3" id="KW-0547">Nucleotide-binding</keyword>
<evidence type="ECO:0000313" key="7">
    <source>
        <dbReference type="EMBL" id="RZU60921.1"/>
    </source>
</evidence>
<comment type="caution">
    <text evidence="7">The sequence shown here is derived from an EMBL/GenBank/DDBJ whole genome shotgun (WGS) entry which is preliminary data.</text>
</comment>
<dbReference type="InterPro" id="IPR027417">
    <property type="entry name" value="P-loop_NTPase"/>
</dbReference>
<dbReference type="AlphaFoldDB" id="A0A4Q8AB92"/>
<dbReference type="InterPro" id="IPR003593">
    <property type="entry name" value="AAA+_ATPase"/>
</dbReference>
<reference evidence="7 8" key="1">
    <citation type="submission" date="2019-02" db="EMBL/GenBank/DDBJ databases">
        <title>Sequencing the genomes of 1000 actinobacteria strains.</title>
        <authorList>
            <person name="Klenk H.-P."/>
        </authorList>
    </citation>
    <scope>NUCLEOTIDE SEQUENCE [LARGE SCALE GENOMIC DNA]</scope>
    <source>
        <strain evidence="7 8">DSM 17364</strain>
    </source>
</reference>
<comment type="subcellular location">
    <subcellularLocation>
        <location evidence="1">Cell membrane</location>
        <topology evidence="1">Peripheral membrane protein</topology>
    </subcellularLocation>
</comment>
<evidence type="ECO:0000256" key="3">
    <source>
        <dbReference type="ARBA" id="ARBA00022741"/>
    </source>
</evidence>
<dbReference type="PANTHER" id="PTHR42711">
    <property type="entry name" value="ABC TRANSPORTER ATP-BINDING PROTEIN"/>
    <property type="match status" value="1"/>
</dbReference>
<evidence type="ECO:0000256" key="4">
    <source>
        <dbReference type="ARBA" id="ARBA00022840"/>
    </source>
</evidence>
<evidence type="ECO:0000256" key="5">
    <source>
        <dbReference type="ARBA" id="ARBA00023251"/>
    </source>
</evidence>
<dbReference type="InterPro" id="IPR017871">
    <property type="entry name" value="ABC_transporter-like_CS"/>
</dbReference>
<sequence>MDTQPALTLEGIRRSFPDGAGGQTTAVDGVDLTLARGEVVALLGPNGAGKTTLIDIVLGLIAAEAGHVEVLGTTPRKAVTSGRISALLQTGGLLPDLSVRETVKMIASLHEHPRDVDEVLAAAGATGFAARRVSRCSGGEQQRLRFALALLTRPEILVLDEPTTGMDVNARHDFWQNMSALADDGATILFATHYLEEAERFARRTILLGAGRILADGPTSEIRRRAGAARVTVTWSPTDAELSGLQHVITAERHGARIELRTDDADALARHLLTRTDAQGIEIASAGLDEAFRHLTAAATEQEITA</sequence>
<dbReference type="GO" id="GO:0005524">
    <property type="term" value="F:ATP binding"/>
    <property type="evidence" value="ECO:0007669"/>
    <property type="project" value="UniProtKB-KW"/>
</dbReference>
<dbReference type="PANTHER" id="PTHR42711:SF17">
    <property type="entry name" value="ABC TRANSPORTER ATP-BINDING PROTEIN"/>
    <property type="match status" value="1"/>
</dbReference>
<dbReference type="GO" id="GO:0016887">
    <property type="term" value="F:ATP hydrolysis activity"/>
    <property type="evidence" value="ECO:0007669"/>
    <property type="project" value="InterPro"/>
</dbReference>
<dbReference type="OrthoDB" id="9804819at2"/>
<dbReference type="RefSeq" id="WP_130449065.1">
    <property type="nucleotide sequence ID" value="NZ_SHLA01000001.1"/>
</dbReference>
<dbReference type="SMART" id="SM00382">
    <property type="entry name" value="AAA"/>
    <property type="match status" value="1"/>
</dbReference>
<dbReference type="GO" id="GO:0046677">
    <property type="term" value="P:response to antibiotic"/>
    <property type="evidence" value="ECO:0007669"/>
    <property type="project" value="UniProtKB-KW"/>
</dbReference>
<dbReference type="Gene3D" id="3.40.50.300">
    <property type="entry name" value="P-loop containing nucleotide triphosphate hydrolases"/>
    <property type="match status" value="1"/>
</dbReference>
<proteinExistence type="predicted"/>
<keyword evidence="8" id="KW-1185">Reference proteome</keyword>
<evidence type="ECO:0000259" key="6">
    <source>
        <dbReference type="PROSITE" id="PS50893"/>
    </source>
</evidence>
<keyword evidence="5" id="KW-0046">Antibiotic resistance</keyword>
<protein>
    <submittedName>
        <fullName evidence="7">ABC-2 type transport system ATP-binding protein</fullName>
    </submittedName>
</protein>
<evidence type="ECO:0000313" key="8">
    <source>
        <dbReference type="Proteomes" id="UP000292685"/>
    </source>
</evidence>
<dbReference type="InterPro" id="IPR050763">
    <property type="entry name" value="ABC_transporter_ATP-binding"/>
</dbReference>
<name>A0A4Q8AB92_9MICC</name>
<dbReference type="SUPFAM" id="SSF52540">
    <property type="entry name" value="P-loop containing nucleoside triphosphate hydrolases"/>
    <property type="match status" value="1"/>
</dbReference>
<keyword evidence="2" id="KW-0813">Transport</keyword>
<dbReference type="CDD" id="cd03230">
    <property type="entry name" value="ABC_DR_subfamily_A"/>
    <property type="match status" value="1"/>
</dbReference>
<gene>
    <name evidence="7" type="ORF">EV380_0472</name>
</gene>
<evidence type="ECO:0000256" key="1">
    <source>
        <dbReference type="ARBA" id="ARBA00004202"/>
    </source>
</evidence>
<dbReference type="EMBL" id="SHLA01000001">
    <property type="protein sequence ID" value="RZU60921.1"/>
    <property type="molecule type" value="Genomic_DNA"/>
</dbReference>
<organism evidence="7 8">
    <name type="scientific">Zhihengliuella halotolerans</name>
    <dbReference type="NCBI Taxonomy" id="370736"/>
    <lineage>
        <taxon>Bacteria</taxon>
        <taxon>Bacillati</taxon>
        <taxon>Actinomycetota</taxon>
        <taxon>Actinomycetes</taxon>
        <taxon>Micrococcales</taxon>
        <taxon>Micrococcaceae</taxon>
        <taxon>Zhihengliuella</taxon>
    </lineage>
</organism>
<dbReference type="InterPro" id="IPR003439">
    <property type="entry name" value="ABC_transporter-like_ATP-bd"/>
</dbReference>
<evidence type="ECO:0000256" key="2">
    <source>
        <dbReference type="ARBA" id="ARBA00022448"/>
    </source>
</evidence>
<dbReference type="Proteomes" id="UP000292685">
    <property type="component" value="Unassembled WGS sequence"/>
</dbReference>
<feature type="domain" description="ABC transporter" evidence="6">
    <location>
        <begin position="7"/>
        <end position="235"/>
    </location>
</feature>